<evidence type="ECO:0000256" key="15">
    <source>
        <dbReference type="PROSITE-ProRule" id="PRU00175"/>
    </source>
</evidence>
<comment type="subunit">
    <text evidence="16">Component of the ribosome quality control complex (RQC).</text>
</comment>
<dbReference type="InterPro" id="IPR054477">
    <property type="entry name" value="LTN1_E3_ligase_6th"/>
</dbReference>
<keyword evidence="11 15" id="KW-0863">Zinc-finger</keyword>
<keyword evidence="9 16" id="KW-0479">Metal-binding</keyword>
<evidence type="ECO:0000256" key="12">
    <source>
        <dbReference type="ARBA" id="ARBA00022786"/>
    </source>
</evidence>
<dbReference type="PANTHER" id="PTHR12389:SF0">
    <property type="entry name" value="E3 UBIQUITIN-PROTEIN LIGASE LISTERIN"/>
    <property type="match status" value="1"/>
</dbReference>
<keyword evidence="13 16" id="KW-0862">Zinc</keyword>
<dbReference type="Pfam" id="PF22958">
    <property type="entry name" value="Ltn1_1st"/>
    <property type="match status" value="1"/>
</dbReference>
<feature type="region of interest" description="Disordered" evidence="17">
    <location>
        <begin position="1"/>
        <end position="62"/>
    </location>
</feature>
<comment type="catalytic activity">
    <reaction evidence="1 16">
        <text>S-ubiquitinyl-[E2 ubiquitin-conjugating enzyme]-L-cysteine + [acceptor protein]-L-lysine = [E2 ubiquitin-conjugating enzyme]-L-cysteine + N(6)-ubiquitinyl-[acceptor protein]-L-lysine.</text>
        <dbReference type="EC" id="2.3.2.27"/>
    </reaction>
</comment>
<dbReference type="GO" id="GO:1990116">
    <property type="term" value="P:ribosome-associated ubiquitin-dependent protein catabolic process"/>
    <property type="evidence" value="ECO:0007669"/>
    <property type="project" value="UniProtKB-UniRule"/>
</dbReference>
<evidence type="ECO:0000256" key="7">
    <source>
        <dbReference type="ARBA" id="ARBA00022490"/>
    </source>
</evidence>
<dbReference type="GO" id="GO:0016567">
    <property type="term" value="P:protein ubiquitination"/>
    <property type="evidence" value="ECO:0007669"/>
    <property type="project" value="UniProtKB-UniPathway"/>
</dbReference>
<evidence type="ECO:0000256" key="17">
    <source>
        <dbReference type="SAM" id="MobiDB-lite"/>
    </source>
</evidence>
<feature type="region of interest" description="Disordered" evidence="17">
    <location>
        <begin position="261"/>
        <end position="297"/>
    </location>
</feature>
<proteinExistence type="inferred from homology"/>
<dbReference type="SMART" id="SM00744">
    <property type="entry name" value="RINGv"/>
    <property type="match status" value="1"/>
</dbReference>
<evidence type="ECO:0000256" key="9">
    <source>
        <dbReference type="ARBA" id="ARBA00022723"/>
    </source>
</evidence>
<dbReference type="Proteomes" id="UP000250043">
    <property type="component" value="Unassembled WGS sequence"/>
</dbReference>
<dbReference type="Gene3D" id="3.30.40.10">
    <property type="entry name" value="Zinc/RING finger domain, C3HC4 (zinc finger)"/>
    <property type="match status" value="1"/>
</dbReference>
<feature type="compositionally biased region" description="Low complexity" evidence="17">
    <location>
        <begin position="1"/>
        <end position="12"/>
    </location>
</feature>
<feature type="compositionally biased region" description="Basic and acidic residues" evidence="17">
    <location>
        <begin position="446"/>
        <end position="457"/>
    </location>
</feature>
<evidence type="ECO:0000256" key="3">
    <source>
        <dbReference type="ARBA" id="ARBA00004906"/>
    </source>
</evidence>
<evidence type="ECO:0000256" key="4">
    <source>
        <dbReference type="ARBA" id="ARBA00007997"/>
    </source>
</evidence>
<keyword evidence="12 16" id="KW-0833">Ubl conjugation pathway</keyword>
<dbReference type="UniPathway" id="UPA00143"/>
<evidence type="ECO:0000256" key="14">
    <source>
        <dbReference type="ARBA" id="ARBA00055150"/>
    </source>
</evidence>
<keyword evidence="7" id="KW-0963">Cytoplasm</keyword>
<dbReference type="GO" id="GO:0061630">
    <property type="term" value="F:ubiquitin protein ligase activity"/>
    <property type="evidence" value="ECO:0007669"/>
    <property type="project" value="UniProtKB-UniRule"/>
</dbReference>
<evidence type="ECO:0000256" key="13">
    <source>
        <dbReference type="ARBA" id="ARBA00022833"/>
    </source>
</evidence>
<evidence type="ECO:0000256" key="2">
    <source>
        <dbReference type="ARBA" id="ARBA00004514"/>
    </source>
</evidence>
<comment type="function">
    <text evidence="16">E3 ubiquitin-protein ligase. Component of the ribosome quality control complex (RQC), a ribosome-associated complex that mediates ubiquitination and extraction of incompletely synthesized nascent chains for proteasomal degradation.</text>
</comment>
<dbReference type="InterPro" id="IPR039804">
    <property type="entry name" value="RING-CH-C4HC3_LTN1"/>
</dbReference>
<evidence type="ECO:0000256" key="6">
    <source>
        <dbReference type="ARBA" id="ARBA00017157"/>
    </source>
</evidence>
<evidence type="ECO:0000256" key="16">
    <source>
        <dbReference type="RuleBase" id="RU367090"/>
    </source>
</evidence>
<feature type="compositionally biased region" description="Basic residues" evidence="17">
    <location>
        <begin position="37"/>
        <end position="54"/>
    </location>
</feature>
<dbReference type="Pfam" id="PF23009">
    <property type="entry name" value="UBC_like"/>
    <property type="match status" value="1"/>
</dbReference>
<evidence type="ECO:0000256" key="5">
    <source>
        <dbReference type="ARBA" id="ARBA00012483"/>
    </source>
</evidence>
<accession>A0A8E2AZX7</accession>
<keyword evidence="10" id="KW-0677">Repeat</keyword>
<dbReference type="Pfam" id="PF22999">
    <property type="entry name" value="LTN1_E3_ligase_6th"/>
    <property type="match status" value="1"/>
</dbReference>
<dbReference type="FunFam" id="3.30.40.10:FF:000038">
    <property type="entry name" value="E3 ubiquitin-protein ligase listerin"/>
    <property type="match status" value="1"/>
</dbReference>
<dbReference type="InterPro" id="IPR039795">
    <property type="entry name" value="LTN1/Rkr1"/>
</dbReference>
<feature type="domain" description="RING-type" evidence="18">
    <location>
        <begin position="1718"/>
        <end position="1765"/>
    </location>
</feature>
<dbReference type="OrthoDB" id="6108at2759"/>
<feature type="compositionally biased region" description="Basic and acidic residues" evidence="17">
    <location>
        <begin position="275"/>
        <end position="287"/>
    </location>
</feature>
<dbReference type="GO" id="GO:0043023">
    <property type="term" value="F:ribosomal large subunit binding"/>
    <property type="evidence" value="ECO:0007669"/>
    <property type="project" value="TreeGrafter"/>
</dbReference>
<keyword evidence="20" id="KW-1185">Reference proteome</keyword>
<dbReference type="SUPFAM" id="SSF48371">
    <property type="entry name" value="ARM repeat"/>
    <property type="match status" value="1"/>
</dbReference>
<dbReference type="InterPro" id="IPR013083">
    <property type="entry name" value="Znf_RING/FYVE/PHD"/>
</dbReference>
<comment type="subcellular location">
    <subcellularLocation>
        <location evidence="2">Cytoplasm</location>
        <location evidence="2">Cytosol</location>
    </subcellularLocation>
</comment>
<feature type="region of interest" description="Disordered" evidence="17">
    <location>
        <begin position="425"/>
        <end position="457"/>
    </location>
</feature>
<evidence type="ECO:0000259" key="18">
    <source>
        <dbReference type="PROSITE" id="PS50089"/>
    </source>
</evidence>
<dbReference type="CDD" id="cd16491">
    <property type="entry name" value="RING-CH-C4HC3_LTN1"/>
    <property type="match status" value="1"/>
</dbReference>
<reference evidence="19 20" key="1">
    <citation type="submission" date="2016-07" db="EMBL/GenBank/DDBJ databases">
        <title>Draft genome of the white-rot fungus Obba rivulosa 3A-2.</title>
        <authorList>
            <consortium name="DOE Joint Genome Institute"/>
            <person name="Miettinen O."/>
            <person name="Riley R."/>
            <person name="Acob R."/>
            <person name="Barry K."/>
            <person name="Cullen D."/>
            <person name="De Vries R."/>
            <person name="Hainaut M."/>
            <person name="Hatakka A."/>
            <person name="Henrissat B."/>
            <person name="Hilden K."/>
            <person name="Kuo R."/>
            <person name="Labutti K."/>
            <person name="Lipzen A."/>
            <person name="Makela M.R."/>
            <person name="Sandor L."/>
            <person name="Spatafora J.W."/>
            <person name="Grigoriev I.V."/>
            <person name="Hibbett D.S."/>
        </authorList>
    </citation>
    <scope>NUCLEOTIDE SEQUENCE [LARGE SCALE GENOMIC DNA]</scope>
    <source>
        <strain evidence="19 20">3A-2</strain>
    </source>
</reference>
<dbReference type="GO" id="GO:1990112">
    <property type="term" value="C:RQC complex"/>
    <property type="evidence" value="ECO:0007669"/>
    <property type="project" value="UniProtKB-UniRule"/>
</dbReference>
<dbReference type="GO" id="GO:0005829">
    <property type="term" value="C:cytosol"/>
    <property type="evidence" value="ECO:0007669"/>
    <property type="project" value="UniProtKB-SubCell"/>
</dbReference>
<dbReference type="SUPFAM" id="SSF57850">
    <property type="entry name" value="RING/U-box"/>
    <property type="match status" value="1"/>
</dbReference>
<organism evidence="19 20">
    <name type="scientific">Obba rivulosa</name>
    <dbReference type="NCBI Taxonomy" id="1052685"/>
    <lineage>
        <taxon>Eukaryota</taxon>
        <taxon>Fungi</taxon>
        <taxon>Dikarya</taxon>
        <taxon>Basidiomycota</taxon>
        <taxon>Agaricomycotina</taxon>
        <taxon>Agaricomycetes</taxon>
        <taxon>Polyporales</taxon>
        <taxon>Gelatoporiaceae</taxon>
        <taxon>Obba</taxon>
    </lineage>
</organism>
<gene>
    <name evidence="19" type="ORF">OBBRIDRAFT_887096</name>
</gene>
<evidence type="ECO:0000256" key="11">
    <source>
        <dbReference type="ARBA" id="ARBA00022771"/>
    </source>
</evidence>
<name>A0A8E2AZX7_9APHY</name>
<feature type="compositionally biased region" description="Acidic residues" evidence="17">
    <location>
        <begin position="425"/>
        <end position="445"/>
    </location>
</feature>
<dbReference type="EC" id="2.3.2.27" evidence="5 16"/>
<evidence type="ECO:0000256" key="10">
    <source>
        <dbReference type="ARBA" id="ARBA00022737"/>
    </source>
</evidence>
<evidence type="ECO:0000256" key="8">
    <source>
        <dbReference type="ARBA" id="ARBA00022679"/>
    </source>
</evidence>
<dbReference type="GO" id="GO:0008270">
    <property type="term" value="F:zinc ion binding"/>
    <property type="evidence" value="ECO:0007669"/>
    <property type="project" value="UniProtKB-KW"/>
</dbReference>
<dbReference type="EMBL" id="KV722388">
    <property type="protein sequence ID" value="OCH91295.1"/>
    <property type="molecule type" value="Genomic_DNA"/>
</dbReference>
<keyword evidence="8 16" id="KW-0808">Transferase</keyword>
<dbReference type="Pfam" id="PF13639">
    <property type="entry name" value="zf-RING_2"/>
    <property type="match status" value="1"/>
</dbReference>
<dbReference type="InterPro" id="IPR016024">
    <property type="entry name" value="ARM-type_fold"/>
</dbReference>
<dbReference type="SMART" id="SM01197">
    <property type="entry name" value="FANCL_C"/>
    <property type="match status" value="1"/>
</dbReference>
<dbReference type="PROSITE" id="PS50089">
    <property type="entry name" value="ZF_RING_2"/>
    <property type="match status" value="1"/>
</dbReference>
<evidence type="ECO:0000256" key="1">
    <source>
        <dbReference type="ARBA" id="ARBA00000900"/>
    </source>
</evidence>
<dbReference type="InterPro" id="IPR054476">
    <property type="entry name" value="Ltn1_N"/>
</dbReference>
<dbReference type="InterPro" id="IPR001841">
    <property type="entry name" value="Znf_RING"/>
</dbReference>
<comment type="function">
    <text evidence="14">E3 ubiquitin-protein ligase component of the ribosome quality control complex (RQC), a ribosome-associated complex that mediates ubiquitination and extraction of incompletely synthesized nascent chains for proteasomal degradation. Mediates ubiquitination of proteins derived from mRNAs lacking stop codons (non-stop proteins) and other translation arrest products induced by poly-lysine sequences and tandem rare codons. Ubiquitination leads to CDC48 recruitment for extraction and degradation of the incomplete translation product. May indirectly play a role in chromatin function and transcription.</text>
</comment>
<evidence type="ECO:0000313" key="20">
    <source>
        <dbReference type="Proteomes" id="UP000250043"/>
    </source>
</evidence>
<protein>
    <recommendedName>
        <fullName evidence="6 16">E3 ubiquitin-protein ligase listerin</fullName>
        <ecNumber evidence="5 16">2.3.2.27</ecNumber>
    </recommendedName>
    <alternativeName>
        <fullName evidence="16">RING-type E3 ubiquitin transferase listerin</fullName>
    </alternativeName>
</protein>
<dbReference type="PANTHER" id="PTHR12389">
    <property type="entry name" value="ZINC FINGER PROTEIN 294"/>
    <property type="match status" value="1"/>
</dbReference>
<dbReference type="InterPro" id="IPR054478">
    <property type="entry name" value="LTN1_UBC"/>
</dbReference>
<evidence type="ECO:0000313" key="19">
    <source>
        <dbReference type="EMBL" id="OCH91295.1"/>
    </source>
</evidence>
<comment type="similarity">
    <text evidence="4 16">Belongs to the LTN1 family.</text>
</comment>
<dbReference type="InterPro" id="IPR011016">
    <property type="entry name" value="Znf_RING-CH"/>
</dbReference>
<dbReference type="GO" id="GO:0072344">
    <property type="term" value="P:rescue of stalled ribosome"/>
    <property type="evidence" value="ECO:0007669"/>
    <property type="project" value="UniProtKB-UniRule"/>
</dbReference>
<comment type="pathway">
    <text evidence="3 16">Protein modification; protein ubiquitination.</text>
</comment>
<sequence>MAPKGKSSASSATRKKHARKAAGAAGQPDEPSIPKEKKPKGKEKKKGKEPRKKIYVPPIRPAPVQPDPLDTLGIAQRLPPDLLVVLRRLAKKDSVTKHRALEELQTGWIEKARSESPESGLLDALVDTIPVWLHHVPVLFLHPSRRIRLLAVGLHTSLLHLSGTLRDQIFFHLREVATPDDAEFILGSWCLAAHDVDKQVSSYARESWNTFVSLPGSSFQSVKLVLNGSLLPALWEFIYRTILDPTEVYLYVNPPQPEVPLPPLARKGGARPTQRPKDEEPVARAKPDEEEENEQDRKARLRIGALQAAVWVLSARTEQNAIKPEDFRPFNNAVLWSALYHAKTPPFIRIEAFGFNQPGVRRAAWALVQTLLRASKDNLQPVVPILSSAILRSAWIEPDLNVRSTMWQPLLTFLREYSMCWELEREDDGHETDEESSSDEDEDEDAPKKAEKKPTGPSHAYREFLRFLELGCSGSPVQGYPTVLIILSTIPASIIASSSSTPIADILASFWAAVDGRALSSLDRTAASAAFLSSLSECLVFLIRRILKSTPVDTALLMSGSPAGRAAEASAPSEFSAKLLEEQVMRVWEELSSGRLKVDGKVAGVNLAQFFKSLLQLDESLFHAAWAALSQCIKAQVTSEDSAVSPLVSTLLQVFLEHFEPGSPAELATKTLVSEIIQGVIEQCKKMLQAEEDPTPARVTSLVAILDMFGGAVFSDPDLAKEIDATIERHIQRLLHIAPALLYVYLTHRHDPDRGTKIWSEVLALVGSHPEDFNAVLPALLDAAEQRRLPEYLNGATGPLDGAAGALLAEVLAGPEMTPEATLLRRVLCLPRFFISDSCFEGLVQSICSAFSLHLQGVLRDASVSLKAFDVPIELVQAVVGDESASTGAEIALTSVMPDMFLFAHLVPQYLFVGLQQINAARGLWEAWMAKAQEETREVVTVVIKQRLRELLMDCKALPTSEQILRMLNEPLSGLRVDLVSDIFPPRSELDAMLDRLPSVPLDASLAVIDPLVPPLSLYEPEFVKNPAFDIVGFSQYARVVGTMVRHLATARHAAKENMWILRHLLAFGLYADEWLNVPYVQSPLFWSHASKAVLKELISKIQQLTTYLLSSMQEDGWHAAVVNAILAGKSETLDDAGKAVYDLVEHGKREDAIRESRILRTVLQHVLSGSTKEEADQWILLARKIEKQAPQTSLAIALSVTRYAPEPARLDRYRNELAAEVLGVRPSRANTDGLWLLRRLAAVAPDPESDVVFLPEHRAVNLVKACQQWIASDEDIDEEVESELTLVLIHLAPILQSVPGAHWDLIFDVMENNLENSSLAESSTLVTLERTLRLTIAVQDLASTNRALRAVWEKRQIINLLYVRDLVAVKPDTDRASTPLSVCRELALQIVQDLPNTLIDETTLPKMCHLVRDTSAEVQKMAYQLLHESARKYTEYMVIEAAVDSEATMKPELPAELIDILQRYLNLDGSIDRNHQDFFGYLLGWMVAFDLFANASLKVKSGYIDQLRDLSLVSDYLLPTIFTLLGLYEGISKAFKLDIWSIDEFYLESYTFESRLSLQLLAAHVYYRALLVVPSLVRSWLLDCRDRQLHSAVTTYTSSHLSPAIVKAELDQVKNPDTAAELTDNTVVKVANAVNEVTLSYAVDEHQLELTLKLPSDYPLHGIEIRDTKRVGVPDDRWRAWVLGVQQILMFRSGSIVDGLTFFKKNVSSHFEGLAECAICYSIISAMDGSLPKKPCKTCKNRFHAGCLYKWFNTSHSSSCPLCRSEII</sequence>